<keyword evidence="3" id="KW-1185">Reference proteome</keyword>
<organism evidence="2 3">
    <name type="scientific">Monascus purpureus</name>
    <name type="common">Red mold</name>
    <name type="synonym">Monascus anka</name>
    <dbReference type="NCBI Taxonomy" id="5098"/>
    <lineage>
        <taxon>Eukaryota</taxon>
        <taxon>Fungi</taxon>
        <taxon>Dikarya</taxon>
        <taxon>Ascomycota</taxon>
        <taxon>Pezizomycotina</taxon>
        <taxon>Eurotiomycetes</taxon>
        <taxon>Eurotiomycetidae</taxon>
        <taxon>Eurotiales</taxon>
        <taxon>Aspergillaceae</taxon>
        <taxon>Monascus</taxon>
    </lineage>
</organism>
<dbReference type="PANTHER" id="PTHR38887">
    <property type="entry name" value="CHROMOSOME 21, WHOLE GENOME SHOTGUN SEQUENCE"/>
    <property type="match status" value="1"/>
</dbReference>
<accession>A0A507QTL4</accession>
<dbReference type="AlphaFoldDB" id="A0A507QTL4"/>
<dbReference type="OrthoDB" id="3433125at2759"/>
<proteinExistence type="predicted"/>
<feature type="region of interest" description="Disordered" evidence="1">
    <location>
        <begin position="25"/>
        <end position="72"/>
    </location>
</feature>
<gene>
    <name evidence="2" type="ORF">MPDQ_000598</name>
</gene>
<feature type="region of interest" description="Disordered" evidence="1">
    <location>
        <begin position="474"/>
        <end position="505"/>
    </location>
</feature>
<evidence type="ECO:0000313" key="2">
    <source>
        <dbReference type="EMBL" id="TQB70384.1"/>
    </source>
</evidence>
<reference evidence="2 3" key="1">
    <citation type="submission" date="2019-06" db="EMBL/GenBank/DDBJ databases">
        <title>Wine fermentation using esterase from Monascus purpureus.</title>
        <authorList>
            <person name="Geng C."/>
            <person name="Zhang Y."/>
        </authorList>
    </citation>
    <scope>NUCLEOTIDE SEQUENCE [LARGE SCALE GENOMIC DNA]</scope>
    <source>
        <strain evidence="2">HQ1</strain>
    </source>
</reference>
<feature type="compositionally biased region" description="Polar residues" evidence="1">
    <location>
        <begin position="474"/>
        <end position="483"/>
    </location>
</feature>
<name>A0A507QTL4_MONPU</name>
<sequence length="548" mass="59094">MGTIGKKAIQGLAAGIGLVSEGIHAHKAHKQQRQQQQTQTRSRESVQIDRSLPEDNGYYPSEHHDGRTQSPDRAVVETLEEQWELDEAQEELLAQSQHPEDELDEKNAACEPLDEAGLAREFVSEHPPPYTLSPDAPAPQLMAPVVLPQRRPKDRTRGFIRAYAPCLADFDIDEKTFIDFLDTAEKACLARKWLNAINLASLATMCLPSVTGMAVSIAIQIATDIAIAADGRQRTNTFFAKMNKEFFIPRGLFCLVMTWNPELVDAPSMTVDVNSIISQTTNASNAGTLARLRNRFKSSDGKGYGNIFPEVAPLVFPDLDKLVTDQDAEKKLSKMKKTKAFVEKYKDKRAQAKFIAENPNSQLNQGPKPTFTSRYADPNHPASSGDLLALVTGGHVSSSRGGGLLGGGLRGSLGGGGGGGRNGYQDQDAYYSNGQNGSYGRSIGGRERLPGGRGGLLGGGGLLGVAIDVGRQLSQRQSSTGASAPNGVGRNDPSPGFNSRQAGLGLSRGDQKGIGLLRKVYQKKVLYLAIVNMPSEAELNQARRELGQ</sequence>
<dbReference type="InterPro" id="IPR053221">
    <property type="entry name" value="Burnettramic_acid_biosynth"/>
</dbReference>
<dbReference type="Proteomes" id="UP000319663">
    <property type="component" value="Unassembled WGS sequence"/>
</dbReference>
<dbReference type="EMBL" id="VIFY01000110">
    <property type="protein sequence ID" value="TQB70384.1"/>
    <property type="molecule type" value="Genomic_DNA"/>
</dbReference>
<dbReference type="STRING" id="5098.A0A507QTL4"/>
<feature type="compositionally biased region" description="Polar residues" evidence="1">
    <location>
        <begin position="359"/>
        <end position="373"/>
    </location>
</feature>
<protein>
    <submittedName>
        <fullName evidence="2">Uncharacterized protein</fullName>
    </submittedName>
</protein>
<dbReference type="PANTHER" id="PTHR38887:SF1">
    <property type="entry name" value="RAS MODIFICATION PROTEIN ERF4"/>
    <property type="match status" value="1"/>
</dbReference>
<evidence type="ECO:0000313" key="3">
    <source>
        <dbReference type="Proteomes" id="UP000319663"/>
    </source>
</evidence>
<feature type="region of interest" description="Disordered" evidence="1">
    <location>
        <begin position="359"/>
        <end position="379"/>
    </location>
</feature>
<evidence type="ECO:0000256" key="1">
    <source>
        <dbReference type="SAM" id="MobiDB-lite"/>
    </source>
</evidence>
<feature type="compositionally biased region" description="Basic and acidic residues" evidence="1">
    <location>
        <begin position="41"/>
        <end position="53"/>
    </location>
</feature>
<comment type="caution">
    <text evidence="2">The sequence shown here is derived from an EMBL/GenBank/DDBJ whole genome shotgun (WGS) entry which is preliminary data.</text>
</comment>